<feature type="compositionally biased region" description="Basic and acidic residues" evidence="1">
    <location>
        <begin position="11"/>
        <end position="28"/>
    </location>
</feature>
<evidence type="ECO:0000256" key="1">
    <source>
        <dbReference type="SAM" id="MobiDB-lite"/>
    </source>
</evidence>
<protein>
    <submittedName>
        <fullName evidence="2">Uncharacterized protein</fullName>
    </submittedName>
</protein>
<sequence length="77" mass="9167">MKRISEINPLGEERQNPSEEEREKLRRERLQRERAAGYQTLVELCNLGEYDMAQQLANRHFNWGYEIVDGIVMETID</sequence>
<dbReference type="RefSeq" id="WP_340519105.1">
    <property type="nucleotide sequence ID" value="NZ_JBBLXS010000976.1"/>
</dbReference>
<evidence type="ECO:0000313" key="3">
    <source>
        <dbReference type="Proteomes" id="UP001384579"/>
    </source>
</evidence>
<dbReference type="EMBL" id="JBBLXS010000976">
    <property type="protein sequence ID" value="MEK0189141.1"/>
    <property type="molecule type" value="Genomic_DNA"/>
</dbReference>
<feature type="region of interest" description="Disordered" evidence="1">
    <location>
        <begin position="1"/>
        <end position="28"/>
    </location>
</feature>
<organism evidence="2 3">
    <name type="scientific">Microcoleus anatoxicus PTRS2</name>
    <dbReference type="NCBI Taxonomy" id="2705321"/>
    <lineage>
        <taxon>Bacteria</taxon>
        <taxon>Bacillati</taxon>
        <taxon>Cyanobacteriota</taxon>
        <taxon>Cyanophyceae</taxon>
        <taxon>Oscillatoriophycideae</taxon>
        <taxon>Oscillatoriales</taxon>
        <taxon>Microcoleaceae</taxon>
        <taxon>Microcoleus</taxon>
        <taxon>Microcoleus anatoxicus</taxon>
    </lineage>
</organism>
<proteinExistence type="predicted"/>
<evidence type="ECO:0000313" key="2">
    <source>
        <dbReference type="EMBL" id="MEK0189141.1"/>
    </source>
</evidence>
<reference evidence="2 3" key="1">
    <citation type="journal article" date="2020" name="Harmful Algae">
        <title>Molecular and morphological characterization of a novel dihydroanatoxin-a producing Microcoleus species (cyanobacteria) from the Russian River, California, USA.</title>
        <authorList>
            <person name="Conklin K.Y."/>
            <person name="Stancheva R."/>
            <person name="Otten T.G."/>
            <person name="Fadness R."/>
            <person name="Boyer G.L."/>
            <person name="Read B."/>
            <person name="Zhang X."/>
            <person name="Sheath R.G."/>
        </authorList>
    </citation>
    <scope>NUCLEOTIDE SEQUENCE [LARGE SCALE GENOMIC DNA]</scope>
    <source>
        <strain evidence="2 3">PTRS2</strain>
    </source>
</reference>
<keyword evidence="3" id="KW-1185">Reference proteome</keyword>
<comment type="caution">
    <text evidence="2">The sequence shown here is derived from an EMBL/GenBank/DDBJ whole genome shotgun (WGS) entry which is preliminary data.</text>
</comment>
<dbReference type="Proteomes" id="UP001384579">
    <property type="component" value="Unassembled WGS sequence"/>
</dbReference>
<accession>A0ABU8YXR6</accession>
<name>A0ABU8YXR6_9CYAN</name>
<gene>
    <name evidence="2" type="ORF">WMG39_30475</name>
</gene>